<evidence type="ECO:0000256" key="1">
    <source>
        <dbReference type="SAM" id="MobiDB-lite"/>
    </source>
</evidence>
<gene>
    <name evidence="2" type="ORF">E2C01_020798</name>
</gene>
<protein>
    <submittedName>
        <fullName evidence="2">Uncharacterized protein</fullName>
    </submittedName>
</protein>
<accession>A0A5B7E4G3</accession>
<reference evidence="2 3" key="1">
    <citation type="submission" date="2019-05" db="EMBL/GenBank/DDBJ databases">
        <title>Another draft genome of Portunus trituberculatus and its Hox gene families provides insights of decapod evolution.</title>
        <authorList>
            <person name="Jeong J.-H."/>
            <person name="Song I."/>
            <person name="Kim S."/>
            <person name="Choi T."/>
            <person name="Kim D."/>
            <person name="Ryu S."/>
            <person name="Kim W."/>
        </authorList>
    </citation>
    <scope>NUCLEOTIDE SEQUENCE [LARGE SCALE GENOMIC DNA]</scope>
    <source>
        <tissue evidence="2">Muscle</tissue>
    </source>
</reference>
<keyword evidence="3" id="KW-1185">Reference proteome</keyword>
<dbReference type="Proteomes" id="UP000324222">
    <property type="component" value="Unassembled WGS sequence"/>
</dbReference>
<evidence type="ECO:0000313" key="3">
    <source>
        <dbReference type="Proteomes" id="UP000324222"/>
    </source>
</evidence>
<evidence type="ECO:0000313" key="2">
    <source>
        <dbReference type="EMBL" id="MPC27624.1"/>
    </source>
</evidence>
<organism evidence="2 3">
    <name type="scientific">Portunus trituberculatus</name>
    <name type="common">Swimming crab</name>
    <name type="synonym">Neptunus trituberculatus</name>
    <dbReference type="NCBI Taxonomy" id="210409"/>
    <lineage>
        <taxon>Eukaryota</taxon>
        <taxon>Metazoa</taxon>
        <taxon>Ecdysozoa</taxon>
        <taxon>Arthropoda</taxon>
        <taxon>Crustacea</taxon>
        <taxon>Multicrustacea</taxon>
        <taxon>Malacostraca</taxon>
        <taxon>Eumalacostraca</taxon>
        <taxon>Eucarida</taxon>
        <taxon>Decapoda</taxon>
        <taxon>Pleocyemata</taxon>
        <taxon>Brachyura</taxon>
        <taxon>Eubrachyura</taxon>
        <taxon>Portunoidea</taxon>
        <taxon>Portunidae</taxon>
        <taxon>Portuninae</taxon>
        <taxon>Portunus</taxon>
    </lineage>
</organism>
<name>A0A5B7E4G3_PORTR</name>
<sequence>MKKEDSEHHKRPATNHKSTPPKIPLSDITMRKEFGNSRMKRNEMSESVIRSVGLCGDDEEELSLGQLVRQRHHKTETPKDAIPVIDLSQSDSDSIESIKGRLYAGQNINGHSLRYFNPPLVLVLKCQAKG</sequence>
<dbReference type="AlphaFoldDB" id="A0A5B7E4G3"/>
<dbReference type="OrthoDB" id="1939479at2759"/>
<dbReference type="EMBL" id="VSRR010001777">
    <property type="protein sequence ID" value="MPC27624.1"/>
    <property type="molecule type" value="Genomic_DNA"/>
</dbReference>
<proteinExistence type="predicted"/>
<comment type="caution">
    <text evidence="2">The sequence shown here is derived from an EMBL/GenBank/DDBJ whole genome shotgun (WGS) entry which is preliminary data.</text>
</comment>
<feature type="region of interest" description="Disordered" evidence="1">
    <location>
        <begin position="1"/>
        <end position="29"/>
    </location>
</feature>